<name>A0ABM7W6A3_9BACT</name>
<protein>
    <submittedName>
        <fullName evidence="1">Uncharacterized protein</fullName>
    </submittedName>
</protein>
<evidence type="ECO:0000313" key="1">
    <source>
        <dbReference type="EMBL" id="BDD86455.1"/>
    </source>
</evidence>
<sequence>MASKNDICRKIESIMPEAGACDRDFTVEYDERNHAWSVDLHRGDIHLKTFVEENEAETCLNKDRCLPLGLQIGQLKRNLELYRQS</sequence>
<organism evidence="1 2">
    <name type="scientific">Desulfofustis limnaeus</name>
    <dbReference type="NCBI Taxonomy" id="2740163"/>
    <lineage>
        <taxon>Bacteria</taxon>
        <taxon>Pseudomonadati</taxon>
        <taxon>Thermodesulfobacteriota</taxon>
        <taxon>Desulfobulbia</taxon>
        <taxon>Desulfobulbales</taxon>
        <taxon>Desulfocapsaceae</taxon>
        <taxon>Desulfofustis</taxon>
    </lineage>
</organism>
<dbReference type="Proteomes" id="UP000830055">
    <property type="component" value="Chromosome"/>
</dbReference>
<reference evidence="1 2" key="1">
    <citation type="submission" date="2022-01" db="EMBL/GenBank/DDBJ databases">
        <title>Desulfofustis limnae sp. nov., a novel mesophilic sulfate-reducing bacterium isolated from marsh soil.</title>
        <authorList>
            <person name="Watanabe M."/>
            <person name="Takahashi A."/>
            <person name="Kojima H."/>
            <person name="Fukui M."/>
        </authorList>
    </citation>
    <scope>NUCLEOTIDE SEQUENCE [LARGE SCALE GENOMIC DNA]</scope>
    <source>
        <strain evidence="1 2">PPLL</strain>
    </source>
</reference>
<dbReference type="EMBL" id="AP025516">
    <property type="protein sequence ID" value="BDD86455.1"/>
    <property type="molecule type" value="Genomic_DNA"/>
</dbReference>
<accession>A0ABM7W6A3</accession>
<evidence type="ECO:0000313" key="2">
    <source>
        <dbReference type="Proteomes" id="UP000830055"/>
    </source>
</evidence>
<proteinExistence type="predicted"/>
<keyword evidence="2" id="KW-1185">Reference proteome</keyword>
<dbReference type="RefSeq" id="WP_284153541.1">
    <property type="nucleotide sequence ID" value="NZ_AP025516.1"/>
</dbReference>
<gene>
    <name evidence="1" type="ORF">DPPLL_08200</name>
</gene>